<sequence length="153" mass="16809">MITMKTYYSKNRPVLKNCPICGKLYADAGSGACQKCYDAYRNYEEEIRNFVEANPNCTAGDIVKKTGAPLAIASKMIQSGQFAMSGKIAYPCSRCGKLINTGVYCSSCQQAVQQATANANRLAQEARRKYLTGKKKSEKESGLNIIKLLRGKK</sequence>
<evidence type="ECO:0000313" key="1">
    <source>
        <dbReference type="EMBL" id="SDP19312.1"/>
    </source>
</evidence>
<dbReference type="AlphaFoldDB" id="A0A1H0QPW9"/>
<protein>
    <recommendedName>
        <fullName evidence="3">Flagellar operon protein TIGR03826</fullName>
    </recommendedName>
</protein>
<dbReference type="EMBL" id="FNJQ01000009">
    <property type="protein sequence ID" value="SDP19312.1"/>
    <property type="molecule type" value="Genomic_DNA"/>
</dbReference>
<proteinExistence type="predicted"/>
<organism evidence="1 2">
    <name type="scientific">Selenomonas ruminantium</name>
    <dbReference type="NCBI Taxonomy" id="971"/>
    <lineage>
        <taxon>Bacteria</taxon>
        <taxon>Bacillati</taxon>
        <taxon>Bacillota</taxon>
        <taxon>Negativicutes</taxon>
        <taxon>Selenomonadales</taxon>
        <taxon>Selenomonadaceae</taxon>
        <taxon>Selenomonas</taxon>
    </lineage>
</organism>
<name>A0A1H0QPW9_SELRU</name>
<evidence type="ECO:0008006" key="3">
    <source>
        <dbReference type="Google" id="ProtNLM"/>
    </source>
</evidence>
<gene>
    <name evidence="1" type="ORF">SAMN05216366_1094</name>
</gene>
<accession>A0A1H0QPW9</accession>
<reference evidence="1 2" key="1">
    <citation type="submission" date="2016-10" db="EMBL/GenBank/DDBJ databases">
        <authorList>
            <person name="de Groot N.N."/>
        </authorList>
    </citation>
    <scope>NUCLEOTIDE SEQUENCE [LARGE SCALE GENOMIC DNA]</scope>
    <source>
        <strain evidence="1 2">S137</strain>
    </source>
</reference>
<dbReference type="Proteomes" id="UP000182412">
    <property type="component" value="Unassembled WGS sequence"/>
</dbReference>
<evidence type="ECO:0000313" key="2">
    <source>
        <dbReference type="Proteomes" id="UP000182412"/>
    </source>
</evidence>